<evidence type="ECO:0000256" key="1">
    <source>
        <dbReference type="ARBA" id="ARBA00004651"/>
    </source>
</evidence>
<gene>
    <name evidence="9" type="ORF">METZ01_LOCUS426382</name>
</gene>
<sequence length="246" mass="27687">MNQDTRSDLLFMGLILIPLILLVGILIYLPAIDTFFTSLTNENLRIRIPPKFIGFRNYTKLLSGSEFWFVTARTMLVVVLTLPLELLIALGLALLLAEIFPGRAMVRTLVLLPWMLPPIVNGFLWGWLLNGEYGALNGLLYQFGWIDEYITWLKNPDTQIIWVAVVQTWTRFAFPTIIILAGLQSIPSDLLDASKVDGAKTWNRFRHITLPLLLPSFTVALTIEFIASFQIFDVIWTLTSGGSSGG</sequence>
<feature type="domain" description="ABC transmembrane type-1" evidence="8">
    <location>
        <begin position="71"/>
        <end position="246"/>
    </location>
</feature>
<dbReference type="GO" id="GO:0005886">
    <property type="term" value="C:plasma membrane"/>
    <property type="evidence" value="ECO:0007669"/>
    <property type="project" value="UniProtKB-SubCell"/>
</dbReference>
<keyword evidence="6 7" id="KW-0472">Membrane</keyword>
<evidence type="ECO:0000256" key="4">
    <source>
        <dbReference type="ARBA" id="ARBA00022692"/>
    </source>
</evidence>
<evidence type="ECO:0000256" key="3">
    <source>
        <dbReference type="ARBA" id="ARBA00022475"/>
    </source>
</evidence>
<keyword evidence="5 7" id="KW-1133">Transmembrane helix</keyword>
<feature type="transmembrane region" description="Helical" evidence="7">
    <location>
        <begin position="75"/>
        <end position="97"/>
    </location>
</feature>
<evidence type="ECO:0000256" key="7">
    <source>
        <dbReference type="SAM" id="Phobius"/>
    </source>
</evidence>
<feature type="non-terminal residue" evidence="9">
    <location>
        <position position="246"/>
    </location>
</feature>
<feature type="transmembrane region" description="Helical" evidence="7">
    <location>
        <begin position="172"/>
        <end position="191"/>
    </location>
</feature>
<keyword evidence="4 7" id="KW-0812">Transmembrane</keyword>
<evidence type="ECO:0000313" key="9">
    <source>
        <dbReference type="EMBL" id="SVD73528.1"/>
    </source>
</evidence>
<dbReference type="CDD" id="cd06261">
    <property type="entry name" value="TM_PBP2"/>
    <property type="match status" value="1"/>
</dbReference>
<protein>
    <recommendedName>
        <fullName evidence="8">ABC transmembrane type-1 domain-containing protein</fullName>
    </recommendedName>
</protein>
<evidence type="ECO:0000256" key="2">
    <source>
        <dbReference type="ARBA" id="ARBA00022448"/>
    </source>
</evidence>
<dbReference type="PANTHER" id="PTHR43005">
    <property type="entry name" value="BLR7065 PROTEIN"/>
    <property type="match status" value="1"/>
</dbReference>
<evidence type="ECO:0000259" key="8">
    <source>
        <dbReference type="PROSITE" id="PS50928"/>
    </source>
</evidence>
<dbReference type="Gene3D" id="1.10.3720.10">
    <property type="entry name" value="MetI-like"/>
    <property type="match status" value="1"/>
</dbReference>
<organism evidence="9">
    <name type="scientific">marine metagenome</name>
    <dbReference type="NCBI Taxonomy" id="408172"/>
    <lineage>
        <taxon>unclassified sequences</taxon>
        <taxon>metagenomes</taxon>
        <taxon>ecological metagenomes</taxon>
    </lineage>
</organism>
<dbReference type="SUPFAM" id="SSF161098">
    <property type="entry name" value="MetI-like"/>
    <property type="match status" value="1"/>
</dbReference>
<dbReference type="PANTHER" id="PTHR43005:SF1">
    <property type="entry name" value="SPERMIDINE_PUTRESCINE TRANSPORT SYSTEM PERMEASE PROTEIN"/>
    <property type="match status" value="1"/>
</dbReference>
<dbReference type="EMBL" id="UINC01169808">
    <property type="protein sequence ID" value="SVD73528.1"/>
    <property type="molecule type" value="Genomic_DNA"/>
</dbReference>
<dbReference type="Pfam" id="PF00528">
    <property type="entry name" value="BPD_transp_1"/>
    <property type="match status" value="1"/>
</dbReference>
<dbReference type="InterPro" id="IPR035906">
    <property type="entry name" value="MetI-like_sf"/>
</dbReference>
<feature type="transmembrane region" description="Helical" evidence="7">
    <location>
        <begin position="212"/>
        <end position="232"/>
    </location>
</feature>
<dbReference type="PROSITE" id="PS50928">
    <property type="entry name" value="ABC_TM1"/>
    <property type="match status" value="1"/>
</dbReference>
<evidence type="ECO:0000256" key="6">
    <source>
        <dbReference type="ARBA" id="ARBA00023136"/>
    </source>
</evidence>
<name>A0A382XTC4_9ZZZZ</name>
<proteinExistence type="predicted"/>
<feature type="transmembrane region" description="Helical" evidence="7">
    <location>
        <begin position="109"/>
        <end position="128"/>
    </location>
</feature>
<dbReference type="GO" id="GO:0055085">
    <property type="term" value="P:transmembrane transport"/>
    <property type="evidence" value="ECO:0007669"/>
    <property type="project" value="InterPro"/>
</dbReference>
<reference evidence="9" key="1">
    <citation type="submission" date="2018-05" db="EMBL/GenBank/DDBJ databases">
        <authorList>
            <person name="Lanie J.A."/>
            <person name="Ng W.-L."/>
            <person name="Kazmierczak K.M."/>
            <person name="Andrzejewski T.M."/>
            <person name="Davidsen T.M."/>
            <person name="Wayne K.J."/>
            <person name="Tettelin H."/>
            <person name="Glass J.I."/>
            <person name="Rusch D."/>
            <person name="Podicherti R."/>
            <person name="Tsui H.-C.T."/>
            <person name="Winkler M.E."/>
        </authorList>
    </citation>
    <scope>NUCLEOTIDE SEQUENCE</scope>
</reference>
<comment type="subcellular location">
    <subcellularLocation>
        <location evidence="1">Cell membrane</location>
        <topology evidence="1">Multi-pass membrane protein</topology>
    </subcellularLocation>
</comment>
<feature type="transmembrane region" description="Helical" evidence="7">
    <location>
        <begin position="9"/>
        <end position="29"/>
    </location>
</feature>
<keyword evidence="3" id="KW-1003">Cell membrane</keyword>
<dbReference type="InterPro" id="IPR000515">
    <property type="entry name" value="MetI-like"/>
</dbReference>
<dbReference type="AlphaFoldDB" id="A0A382XTC4"/>
<evidence type="ECO:0000256" key="5">
    <source>
        <dbReference type="ARBA" id="ARBA00022989"/>
    </source>
</evidence>
<accession>A0A382XTC4</accession>
<keyword evidence="2" id="KW-0813">Transport</keyword>